<proteinExistence type="predicted"/>
<evidence type="ECO:0000313" key="2">
    <source>
        <dbReference type="Proteomes" id="UP001391051"/>
    </source>
</evidence>
<gene>
    <name evidence="1" type="ORF">PG986_008153</name>
</gene>
<name>A0ABR1QG08_9PEZI</name>
<reference evidence="1 2" key="1">
    <citation type="submission" date="2023-01" db="EMBL/GenBank/DDBJ databases">
        <title>Analysis of 21 Apiospora genomes using comparative genomics revels a genus with tremendous synthesis potential of carbohydrate active enzymes and secondary metabolites.</title>
        <authorList>
            <person name="Sorensen T."/>
        </authorList>
    </citation>
    <scope>NUCLEOTIDE SEQUENCE [LARGE SCALE GENOMIC DNA]</scope>
    <source>
        <strain evidence="1 2">CBS 24483</strain>
    </source>
</reference>
<dbReference type="RefSeq" id="XP_066700487.1">
    <property type="nucleotide sequence ID" value="XM_066844375.1"/>
</dbReference>
<dbReference type="EMBL" id="JAQQWE010000005">
    <property type="protein sequence ID" value="KAK7952425.1"/>
    <property type="molecule type" value="Genomic_DNA"/>
</dbReference>
<accession>A0ABR1QG08</accession>
<dbReference type="GeneID" id="92077437"/>
<keyword evidence="2" id="KW-1185">Reference proteome</keyword>
<comment type="caution">
    <text evidence="1">The sequence shown here is derived from an EMBL/GenBank/DDBJ whole genome shotgun (WGS) entry which is preliminary data.</text>
</comment>
<organism evidence="1 2">
    <name type="scientific">Apiospora aurea</name>
    <dbReference type="NCBI Taxonomy" id="335848"/>
    <lineage>
        <taxon>Eukaryota</taxon>
        <taxon>Fungi</taxon>
        <taxon>Dikarya</taxon>
        <taxon>Ascomycota</taxon>
        <taxon>Pezizomycotina</taxon>
        <taxon>Sordariomycetes</taxon>
        <taxon>Xylariomycetidae</taxon>
        <taxon>Amphisphaeriales</taxon>
        <taxon>Apiosporaceae</taxon>
        <taxon>Apiospora</taxon>
    </lineage>
</organism>
<dbReference type="Proteomes" id="UP001391051">
    <property type="component" value="Unassembled WGS sequence"/>
</dbReference>
<protein>
    <submittedName>
        <fullName evidence="1">Uncharacterized protein</fullName>
    </submittedName>
</protein>
<sequence>MLAPFSLTGSSSSGWFPLWVVGGFGVDTPIGEDGGGSGARSSGVGRRAWAGISLPYRTRAHGVHLGLGLGALLVERLAACCCSDDGVGFEAPPHAYDGALGGEPGFDEDGVDEGVDDEVDDKVDDGVELGGCERAVIGRALSDVHVQVCVHALGGGCAVGVHEPSDQYRAHGIWLFGVSLFLRVPFILGVEPNVLFPPFVVDLVNFILDYALEPDGLDGQHTGVDATGVATFDWLDDDPRLRLEVVEVPHDGVATPVALLLLPSEKHFSTFLRKALEMGNLEI</sequence>
<evidence type="ECO:0000313" key="1">
    <source>
        <dbReference type="EMBL" id="KAK7952425.1"/>
    </source>
</evidence>